<protein>
    <submittedName>
        <fullName evidence="1">Uncharacterized protein</fullName>
    </submittedName>
</protein>
<dbReference type="EMBL" id="BGKA01000114">
    <property type="protein sequence ID" value="GBH17579.1"/>
    <property type="molecule type" value="Genomic_DNA"/>
</dbReference>
<reference evidence="1 2" key="1">
    <citation type="submission" date="2018-04" db="EMBL/GenBank/DDBJ databases">
        <title>Draft genome sequence of Pseudomonas syringae pv. actinidiae biovar 3 strains isolated from kiwifruit in Kagawa prefecture.</title>
        <authorList>
            <person name="Tabuchi M."/>
            <person name="Saito M."/>
            <person name="Fujiwara S."/>
            <person name="Sasa N."/>
            <person name="Akimitsu K."/>
            <person name="Gomi K."/>
            <person name="Konishi-Sugita S."/>
            <person name="Hamano K."/>
            <person name="Kataoka I."/>
        </authorList>
    </citation>
    <scope>NUCLEOTIDE SEQUENCE [LARGE SCALE GENOMIC DNA]</scope>
    <source>
        <strain evidence="1 2">MAFF212211</strain>
    </source>
</reference>
<proteinExistence type="predicted"/>
<accession>A0AAN4TLR4</accession>
<name>A0AAN4TLR4_PSESF</name>
<sequence length="30" mass="3409">MSRQRLGTQTLQLKVLRQQLHAFVPADCIG</sequence>
<comment type="caution">
    <text evidence="1">The sequence shown here is derived from an EMBL/GenBank/DDBJ whole genome shotgun (WGS) entry which is preliminary data.</text>
</comment>
<gene>
    <name evidence="1" type="ORF">KPSA3_03549</name>
</gene>
<dbReference type="AlphaFoldDB" id="A0AAN4TLR4"/>
<evidence type="ECO:0000313" key="2">
    <source>
        <dbReference type="Proteomes" id="UP000248291"/>
    </source>
</evidence>
<evidence type="ECO:0000313" key="1">
    <source>
        <dbReference type="EMBL" id="GBH17579.1"/>
    </source>
</evidence>
<dbReference type="Proteomes" id="UP000248291">
    <property type="component" value="Unassembled WGS sequence"/>
</dbReference>
<organism evidence="1 2">
    <name type="scientific">Pseudomonas syringae pv. actinidiae</name>
    <dbReference type="NCBI Taxonomy" id="103796"/>
    <lineage>
        <taxon>Bacteria</taxon>
        <taxon>Pseudomonadati</taxon>
        <taxon>Pseudomonadota</taxon>
        <taxon>Gammaproteobacteria</taxon>
        <taxon>Pseudomonadales</taxon>
        <taxon>Pseudomonadaceae</taxon>
        <taxon>Pseudomonas</taxon>
        <taxon>Pseudomonas syringae</taxon>
    </lineage>
</organism>